<gene>
    <name evidence="2" type="ordered locus">Tbis_2752</name>
</gene>
<evidence type="ECO:0000313" key="3">
    <source>
        <dbReference type="Proteomes" id="UP000006640"/>
    </source>
</evidence>
<feature type="region of interest" description="Disordered" evidence="1">
    <location>
        <begin position="226"/>
        <end position="267"/>
    </location>
</feature>
<accession>D6Y636</accession>
<reference evidence="2 3" key="1">
    <citation type="submission" date="2010-01" db="EMBL/GenBank/DDBJ databases">
        <title>The complete genome of Thermobispora bispora DSM 43833.</title>
        <authorList>
            <consortium name="US DOE Joint Genome Institute (JGI-PGF)"/>
            <person name="Lucas S."/>
            <person name="Copeland A."/>
            <person name="Lapidus A."/>
            <person name="Glavina del Rio T."/>
            <person name="Dalin E."/>
            <person name="Tice H."/>
            <person name="Bruce D."/>
            <person name="Goodwin L."/>
            <person name="Pitluck S."/>
            <person name="Kyrpides N."/>
            <person name="Mavromatis K."/>
            <person name="Ivanova N."/>
            <person name="Mikhailova N."/>
            <person name="Chertkov O."/>
            <person name="Brettin T."/>
            <person name="Detter J.C."/>
            <person name="Han C."/>
            <person name="Larimer F."/>
            <person name="Land M."/>
            <person name="Hauser L."/>
            <person name="Markowitz V."/>
            <person name="Cheng J.-F."/>
            <person name="Hugenholtz P."/>
            <person name="Woyke T."/>
            <person name="Wu D."/>
            <person name="Jando M."/>
            <person name="Schneider S."/>
            <person name="Klenk H.-P."/>
            <person name="Eisen J.A."/>
        </authorList>
    </citation>
    <scope>NUCLEOTIDE SEQUENCE [LARGE SCALE GENOMIC DNA]</scope>
    <source>
        <strain evidence="3">ATCC 19993 / DSM 43833 / CBS 139.67 / JCM 10125 / KCTC 9307 / NBRC 14880 / R51</strain>
    </source>
</reference>
<evidence type="ECO:0000313" key="2">
    <source>
        <dbReference type="EMBL" id="ADG89452.1"/>
    </source>
</evidence>
<feature type="region of interest" description="Disordered" evidence="1">
    <location>
        <begin position="1"/>
        <end position="161"/>
    </location>
</feature>
<dbReference type="EMBL" id="CP001874">
    <property type="protein sequence ID" value="ADG89452.1"/>
    <property type="molecule type" value="Genomic_DNA"/>
</dbReference>
<dbReference type="AlphaFoldDB" id="D6Y636"/>
<keyword evidence="3" id="KW-1185">Reference proteome</keyword>
<feature type="compositionally biased region" description="Basic residues" evidence="1">
    <location>
        <begin position="236"/>
        <end position="245"/>
    </location>
</feature>
<feature type="compositionally biased region" description="Low complexity" evidence="1">
    <location>
        <begin position="28"/>
        <end position="61"/>
    </location>
</feature>
<dbReference type="HOGENOM" id="CLU_828836_0_0_11"/>
<evidence type="ECO:0000256" key="1">
    <source>
        <dbReference type="SAM" id="MobiDB-lite"/>
    </source>
</evidence>
<protein>
    <submittedName>
        <fullName evidence="2">Diaminopimelate decarboxylase, putative</fullName>
    </submittedName>
</protein>
<proteinExistence type="predicted"/>
<dbReference type="Proteomes" id="UP000006640">
    <property type="component" value="Chromosome"/>
</dbReference>
<name>D6Y636_THEBD</name>
<feature type="compositionally biased region" description="Basic residues" evidence="1">
    <location>
        <begin position="1"/>
        <end position="10"/>
    </location>
</feature>
<sequence>MITRRRRPLRPKATAPAGARREDRQAARARQTAPRAAAAVRSVAARPAPVLGAAGAAVPTASPFPLRPAVRPERARRTAHRVRARTGRAEVRGSRGQRRSRPAVGTLGHRTRAVRPPTGRLGRRLPHTRPGPTRGAGAVRPRAERQAPNSGAARRARESIRRRDRIGRAARRAQRISVARSSAGRIRTARASHYARERRDRCCRRAIPYGEIAAIPYERRSVPCPSEHPVGAAPRERRHERRMKRSGPGSPPKLPGPVRVAGAGQSPNYPAPVQRFRQALPSPKATGGAPLERGSPIRVLLHKACGPRSPEEHLQSTRGHVMGVSCEGGFSPYRT</sequence>
<dbReference type="KEGG" id="tbi:Tbis_2752"/>
<organism evidence="2 3">
    <name type="scientific">Thermobispora bispora (strain ATCC 19993 / DSM 43833 / CBS 139.67 / JCM 10125 / KCTC 9307 / NBRC 14880 / R51)</name>
    <dbReference type="NCBI Taxonomy" id="469371"/>
    <lineage>
        <taxon>Bacteria</taxon>
        <taxon>Bacillati</taxon>
        <taxon>Actinomycetota</taxon>
        <taxon>Actinomycetes</taxon>
        <taxon>Streptosporangiales</taxon>
        <taxon>Streptosporangiaceae</taxon>
        <taxon>Thermobispora</taxon>
    </lineage>
</organism>
<feature type="compositionally biased region" description="Basic residues" evidence="1">
    <location>
        <begin position="77"/>
        <end position="86"/>
    </location>
</feature>